<feature type="compositionally biased region" description="Gly residues" evidence="1">
    <location>
        <begin position="83"/>
        <end position="96"/>
    </location>
</feature>
<dbReference type="Proteomes" id="UP000631114">
    <property type="component" value="Unassembled WGS sequence"/>
</dbReference>
<evidence type="ECO:0000256" key="1">
    <source>
        <dbReference type="SAM" id="MobiDB-lite"/>
    </source>
</evidence>
<dbReference type="OrthoDB" id="264015at2759"/>
<reference evidence="2 3" key="1">
    <citation type="submission" date="2020-10" db="EMBL/GenBank/DDBJ databases">
        <title>The Coptis chinensis genome and diversification of protoberbering-type alkaloids.</title>
        <authorList>
            <person name="Wang B."/>
            <person name="Shu S."/>
            <person name="Song C."/>
            <person name="Liu Y."/>
        </authorList>
    </citation>
    <scope>NUCLEOTIDE SEQUENCE [LARGE SCALE GENOMIC DNA]</scope>
    <source>
        <strain evidence="2">HL-2020</strain>
        <tissue evidence="2">Leaf</tissue>
    </source>
</reference>
<dbReference type="AlphaFoldDB" id="A0A835IGK5"/>
<accession>A0A835IGK5</accession>
<proteinExistence type="predicted"/>
<protein>
    <submittedName>
        <fullName evidence="2">Uncharacterized protein</fullName>
    </submittedName>
</protein>
<feature type="region of interest" description="Disordered" evidence="1">
    <location>
        <begin position="61"/>
        <end position="96"/>
    </location>
</feature>
<evidence type="ECO:0000313" key="2">
    <source>
        <dbReference type="EMBL" id="KAF9618560.1"/>
    </source>
</evidence>
<organism evidence="2 3">
    <name type="scientific">Coptis chinensis</name>
    <dbReference type="NCBI Taxonomy" id="261450"/>
    <lineage>
        <taxon>Eukaryota</taxon>
        <taxon>Viridiplantae</taxon>
        <taxon>Streptophyta</taxon>
        <taxon>Embryophyta</taxon>
        <taxon>Tracheophyta</taxon>
        <taxon>Spermatophyta</taxon>
        <taxon>Magnoliopsida</taxon>
        <taxon>Ranunculales</taxon>
        <taxon>Ranunculaceae</taxon>
        <taxon>Coptidoideae</taxon>
        <taxon>Coptis</taxon>
    </lineage>
</organism>
<sequence>MLCSDEVWYCKEKITPRQAKLKGEDEASRDRAKSLLEDALSMDTNNIQVQRSDILSTWSGIRPLATDPSSKDTSSISMDHIYGSGGSGGGGGGSGGDDIGLNNTVVVMVVVYGGSGGRGDDGGGSGGGDGGGGSGGGGFNNLVVVVVVASGV</sequence>
<comment type="caution">
    <text evidence="2">The sequence shown here is derived from an EMBL/GenBank/DDBJ whole genome shotgun (WGS) entry which is preliminary data.</text>
</comment>
<name>A0A835IGK5_9MAGN</name>
<evidence type="ECO:0000313" key="3">
    <source>
        <dbReference type="Proteomes" id="UP000631114"/>
    </source>
</evidence>
<dbReference type="EMBL" id="JADFTS010000002">
    <property type="protein sequence ID" value="KAF9618560.1"/>
    <property type="molecule type" value="Genomic_DNA"/>
</dbReference>
<gene>
    <name evidence="2" type="ORF">IFM89_002255</name>
</gene>
<feature type="compositionally biased region" description="Polar residues" evidence="1">
    <location>
        <begin position="67"/>
        <end position="77"/>
    </location>
</feature>
<keyword evidence="3" id="KW-1185">Reference proteome</keyword>